<evidence type="ECO:0000313" key="4">
    <source>
        <dbReference type="Proteomes" id="UP000516148"/>
    </source>
</evidence>
<name>A0A7H0LE42_9SPHN</name>
<evidence type="ECO:0000313" key="3">
    <source>
        <dbReference type="EMBL" id="QNQ07945.1"/>
    </source>
</evidence>
<evidence type="ECO:0008006" key="5">
    <source>
        <dbReference type="Google" id="ProtNLM"/>
    </source>
</evidence>
<dbReference type="Proteomes" id="UP000516148">
    <property type="component" value="Chromosome"/>
</dbReference>
<feature type="signal peptide" evidence="2">
    <location>
        <begin position="1"/>
        <end position="23"/>
    </location>
</feature>
<keyword evidence="4" id="KW-1185">Reference proteome</keyword>
<gene>
    <name evidence="3" type="ORF">H3Z74_14235</name>
</gene>
<dbReference type="AlphaFoldDB" id="A0A7H0LE42"/>
<organism evidence="3 4">
    <name type="scientific">Sphingomonas alpina</name>
    <dbReference type="NCBI Taxonomy" id="653931"/>
    <lineage>
        <taxon>Bacteria</taxon>
        <taxon>Pseudomonadati</taxon>
        <taxon>Pseudomonadota</taxon>
        <taxon>Alphaproteobacteria</taxon>
        <taxon>Sphingomonadales</taxon>
        <taxon>Sphingomonadaceae</taxon>
        <taxon>Sphingomonas</taxon>
    </lineage>
</organism>
<feature type="chain" id="PRO_5028904638" description="Acid-shock protein" evidence="2">
    <location>
        <begin position="24"/>
        <end position="51"/>
    </location>
</feature>
<evidence type="ECO:0000256" key="1">
    <source>
        <dbReference type="SAM" id="MobiDB-lite"/>
    </source>
</evidence>
<evidence type="ECO:0000256" key="2">
    <source>
        <dbReference type="SAM" id="SignalP"/>
    </source>
</evidence>
<protein>
    <recommendedName>
        <fullName evidence="5">Acid-shock protein</fullName>
    </recommendedName>
</protein>
<dbReference type="EMBL" id="CP061038">
    <property type="protein sequence ID" value="QNQ07945.1"/>
    <property type="molecule type" value="Genomic_DNA"/>
</dbReference>
<proteinExistence type="predicted"/>
<keyword evidence="2" id="KW-0732">Signal</keyword>
<dbReference type="RefSeq" id="WP_187760291.1">
    <property type="nucleotide sequence ID" value="NZ_CP061038.1"/>
</dbReference>
<feature type="region of interest" description="Disordered" evidence="1">
    <location>
        <begin position="31"/>
        <end position="51"/>
    </location>
</feature>
<sequence>MTLRILLPATAMAMIAIPTIASATTARAVPKHAHHAKATTVAKSSAVKKAH</sequence>
<accession>A0A7H0LE42</accession>
<reference evidence="3 4" key="1">
    <citation type="submission" date="2020-09" db="EMBL/GenBank/DDBJ databases">
        <title>Sphingomonas sp., a new species isolated from pork steak.</title>
        <authorList>
            <person name="Heidler von Heilborn D."/>
        </authorList>
    </citation>
    <scope>NUCLEOTIDE SEQUENCE [LARGE SCALE GENOMIC DNA]</scope>
    <source>
        <strain evidence="4">S8-3T</strain>
    </source>
</reference>
<dbReference type="KEGG" id="spap:H3Z74_14235"/>